<feature type="transmembrane region" description="Helical" evidence="1">
    <location>
        <begin position="76"/>
        <end position="97"/>
    </location>
</feature>
<keyword evidence="1" id="KW-0472">Membrane</keyword>
<reference evidence="3" key="1">
    <citation type="submission" date="2017-09" db="EMBL/GenBank/DDBJ databases">
        <title>Depth-based differentiation of microbial function through sediment-hosted aquifers and enrichment of novel symbionts in the deep terrestrial subsurface.</title>
        <authorList>
            <person name="Probst A.J."/>
            <person name="Ladd B."/>
            <person name="Jarett J.K."/>
            <person name="Geller-Mcgrath D.E."/>
            <person name="Sieber C.M.K."/>
            <person name="Emerson J.B."/>
            <person name="Anantharaman K."/>
            <person name="Thomas B.C."/>
            <person name="Malmstrom R."/>
            <person name="Stieglmeier M."/>
            <person name="Klingl A."/>
            <person name="Woyke T."/>
            <person name="Ryan C.M."/>
            <person name="Banfield J.F."/>
        </authorList>
    </citation>
    <scope>NUCLEOTIDE SEQUENCE [LARGE SCALE GENOMIC DNA]</scope>
</reference>
<dbReference type="AlphaFoldDB" id="A0A2M6YRQ4"/>
<dbReference type="Proteomes" id="UP000229502">
    <property type="component" value="Unassembled WGS sequence"/>
</dbReference>
<feature type="transmembrane region" description="Helical" evidence="1">
    <location>
        <begin position="40"/>
        <end position="64"/>
    </location>
</feature>
<keyword evidence="1" id="KW-0812">Transmembrane</keyword>
<evidence type="ECO:0000313" key="2">
    <source>
        <dbReference type="EMBL" id="PIU35607.1"/>
    </source>
</evidence>
<sequence length="107" mass="12538">MLLTLLKEGYLFLRNYYGLLVHPSRTIIKIRQKPDWSQTILIFGLPGYFWAGTIFFLAILRFLIGIRGNLGWVAQTSLVLVTSIAALLFVYLLYFLFVTFKKFNRRK</sequence>
<accession>A0A2M6YRQ4</accession>
<name>A0A2M6YRQ4_9BACT</name>
<evidence type="ECO:0008006" key="4">
    <source>
        <dbReference type="Google" id="ProtNLM"/>
    </source>
</evidence>
<comment type="caution">
    <text evidence="2">The sequence shown here is derived from an EMBL/GenBank/DDBJ whole genome shotgun (WGS) entry which is preliminary data.</text>
</comment>
<evidence type="ECO:0000256" key="1">
    <source>
        <dbReference type="SAM" id="Phobius"/>
    </source>
</evidence>
<dbReference type="EMBL" id="PEWZ01000062">
    <property type="protein sequence ID" value="PIU35607.1"/>
    <property type="molecule type" value="Genomic_DNA"/>
</dbReference>
<organism evidence="2 3">
    <name type="scientific">Candidatus Shapirobacteria bacterium CG07_land_8_20_14_0_80_39_18</name>
    <dbReference type="NCBI Taxonomy" id="1974882"/>
    <lineage>
        <taxon>Bacteria</taxon>
        <taxon>Candidatus Shapironibacteriota</taxon>
    </lineage>
</organism>
<evidence type="ECO:0000313" key="3">
    <source>
        <dbReference type="Proteomes" id="UP000229502"/>
    </source>
</evidence>
<proteinExistence type="predicted"/>
<keyword evidence="1" id="KW-1133">Transmembrane helix</keyword>
<protein>
    <recommendedName>
        <fullName evidence="4">Yip1 domain-containing protein</fullName>
    </recommendedName>
</protein>
<gene>
    <name evidence="2" type="ORF">COT03_01220</name>
</gene>